<sequence>MPTSSAVFILPKLITILRNDTIFRKKSRKLSQAGVFFNAQNGYVALCLGITSKNGGKGKALLPKDSKNGKTLLWLCLVAIARNIMHIKVFTLAWTM</sequence>
<protein>
    <recommendedName>
        <fullName evidence="3">Transposase</fullName>
    </recommendedName>
</protein>
<evidence type="ECO:0008006" key="3">
    <source>
        <dbReference type="Google" id="ProtNLM"/>
    </source>
</evidence>
<organism evidence="1 2">
    <name type="scientific">Pseudanabaena galeata UHCC 0370</name>
    <dbReference type="NCBI Taxonomy" id="3110310"/>
    <lineage>
        <taxon>Bacteria</taxon>
        <taxon>Bacillati</taxon>
        <taxon>Cyanobacteriota</taxon>
        <taxon>Cyanophyceae</taxon>
        <taxon>Pseudanabaenales</taxon>
        <taxon>Pseudanabaenaceae</taxon>
        <taxon>Pseudanabaena</taxon>
    </lineage>
</organism>
<accession>A0ABU5TK13</accession>
<gene>
    <name evidence="1" type="ORF">VB774_13285</name>
</gene>
<keyword evidence="2" id="KW-1185">Reference proteome</keyword>
<name>A0ABU5TK13_9CYAN</name>
<comment type="caution">
    <text evidence="1">The sequence shown here is derived from an EMBL/GenBank/DDBJ whole genome shotgun (WGS) entry which is preliminary data.</text>
</comment>
<dbReference type="Proteomes" id="UP001301388">
    <property type="component" value="Unassembled WGS sequence"/>
</dbReference>
<reference evidence="1 2" key="1">
    <citation type="submission" date="2023-12" db="EMBL/GenBank/DDBJ databases">
        <title>Baltic Sea Cyanobacteria.</title>
        <authorList>
            <person name="Delbaje E."/>
            <person name="Fewer D.P."/>
            <person name="Shishido T.K."/>
        </authorList>
    </citation>
    <scope>NUCLEOTIDE SEQUENCE [LARGE SCALE GENOMIC DNA]</scope>
    <source>
        <strain evidence="1 2">UHCC 0370</strain>
    </source>
</reference>
<dbReference type="RefSeq" id="WP_281007540.1">
    <property type="nucleotide sequence ID" value="NZ_JAYGIE010000076.1"/>
</dbReference>
<proteinExistence type="predicted"/>
<evidence type="ECO:0000313" key="2">
    <source>
        <dbReference type="Proteomes" id="UP001301388"/>
    </source>
</evidence>
<dbReference type="EMBL" id="JAYGIE010000076">
    <property type="protein sequence ID" value="MEA5478595.1"/>
    <property type="molecule type" value="Genomic_DNA"/>
</dbReference>
<evidence type="ECO:0000313" key="1">
    <source>
        <dbReference type="EMBL" id="MEA5478595.1"/>
    </source>
</evidence>